<sequence length="84" mass="9302">MDTWNLLVELKGISHTLAFLIRLSYTSPIAISVYFNKAASDASPYTSRSMMGTWSWFGLNSARLHNTATRTSLIQVGEGAKSLF</sequence>
<protein>
    <submittedName>
        <fullName evidence="1">Uncharacterized protein</fullName>
    </submittedName>
</protein>
<reference evidence="1" key="1">
    <citation type="submission" date="2023-11" db="EMBL/GenBank/DDBJ databases">
        <title>Genome assemblies of two species of porcelain crab, Petrolisthes cinctipes and Petrolisthes manimaculis (Anomura: Porcellanidae).</title>
        <authorList>
            <person name="Angst P."/>
        </authorList>
    </citation>
    <scope>NUCLEOTIDE SEQUENCE</scope>
    <source>
        <strain evidence="1">PB745_02</strain>
        <tissue evidence="1">Gill</tissue>
    </source>
</reference>
<keyword evidence="2" id="KW-1185">Reference proteome</keyword>
<evidence type="ECO:0000313" key="2">
    <source>
        <dbReference type="Proteomes" id="UP001292094"/>
    </source>
</evidence>
<comment type="caution">
    <text evidence="1">The sequence shown here is derived from an EMBL/GenBank/DDBJ whole genome shotgun (WGS) entry which is preliminary data.</text>
</comment>
<gene>
    <name evidence="1" type="ORF">Pmani_037162</name>
</gene>
<organism evidence="1 2">
    <name type="scientific">Petrolisthes manimaculis</name>
    <dbReference type="NCBI Taxonomy" id="1843537"/>
    <lineage>
        <taxon>Eukaryota</taxon>
        <taxon>Metazoa</taxon>
        <taxon>Ecdysozoa</taxon>
        <taxon>Arthropoda</taxon>
        <taxon>Crustacea</taxon>
        <taxon>Multicrustacea</taxon>
        <taxon>Malacostraca</taxon>
        <taxon>Eumalacostraca</taxon>
        <taxon>Eucarida</taxon>
        <taxon>Decapoda</taxon>
        <taxon>Pleocyemata</taxon>
        <taxon>Anomura</taxon>
        <taxon>Galatheoidea</taxon>
        <taxon>Porcellanidae</taxon>
        <taxon>Petrolisthes</taxon>
    </lineage>
</organism>
<dbReference type="Proteomes" id="UP001292094">
    <property type="component" value="Unassembled WGS sequence"/>
</dbReference>
<proteinExistence type="predicted"/>
<accession>A0AAE1NI79</accession>
<evidence type="ECO:0000313" key="1">
    <source>
        <dbReference type="EMBL" id="KAK4289901.1"/>
    </source>
</evidence>
<dbReference type="EMBL" id="JAWZYT010005674">
    <property type="protein sequence ID" value="KAK4289901.1"/>
    <property type="molecule type" value="Genomic_DNA"/>
</dbReference>
<dbReference type="AlphaFoldDB" id="A0AAE1NI79"/>
<name>A0AAE1NI79_9EUCA</name>